<dbReference type="InterPro" id="IPR058031">
    <property type="entry name" value="AAA_lid_NorR"/>
</dbReference>
<dbReference type="PANTHER" id="PTHR32071:SF120">
    <property type="entry name" value="TRANSCRIPTIONAL REGULATOR-RELATED"/>
    <property type="match status" value="1"/>
</dbReference>
<dbReference type="EMBL" id="AVPS01000001">
    <property type="protein sequence ID" value="KGM52705.1"/>
    <property type="molecule type" value="Genomic_DNA"/>
</dbReference>
<keyword evidence="7" id="KW-1185">Reference proteome</keyword>
<dbReference type="GO" id="GO:0005524">
    <property type="term" value="F:ATP binding"/>
    <property type="evidence" value="ECO:0007669"/>
    <property type="project" value="UniProtKB-KW"/>
</dbReference>
<comment type="caution">
    <text evidence="6">The sequence shown here is derived from an EMBL/GenBank/DDBJ whole genome shotgun (WGS) entry which is preliminary data.</text>
</comment>
<dbReference type="PROSITE" id="PS00676">
    <property type="entry name" value="SIGMA54_INTERACT_2"/>
    <property type="match status" value="1"/>
</dbReference>
<dbReference type="SUPFAM" id="SSF52172">
    <property type="entry name" value="CheY-like"/>
    <property type="match status" value="1"/>
</dbReference>
<organism evidence="6 7">
    <name type="scientific">Lysobacter concretionis Ko07 = DSM 16239</name>
    <dbReference type="NCBI Taxonomy" id="1122185"/>
    <lineage>
        <taxon>Bacteria</taxon>
        <taxon>Pseudomonadati</taxon>
        <taxon>Pseudomonadota</taxon>
        <taxon>Gammaproteobacteria</taxon>
        <taxon>Lysobacterales</taxon>
        <taxon>Lysobacteraceae</taxon>
        <taxon>Novilysobacter</taxon>
    </lineage>
</organism>
<evidence type="ECO:0000256" key="1">
    <source>
        <dbReference type="ARBA" id="ARBA00022741"/>
    </source>
</evidence>
<keyword evidence="2" id="KW-0067">ATP-binding</keyword>
<sequence>MGAVPALSRQCVIWFGRPLNHERDALAAAGWRVRIADTTEGIGMRSGDTVVGLVDLRSGHADCLDALEQLTSDHDYLSLIAILPTADADHPSPIRRLLERCVEAFSTPVDLPRMILSLGRLADGPQDTARSGLDALIGKSPAMRATHASIRRYAPVELPVLITGKTGTGKEVAARALHDLSSRRARPFSAINCGALPPHLVQSELFGYERGAFTGATARRAGLFESANGGTVFLDEIGDLPLDAQTNLLRVLQEDSLERVGGHQPVAIDVRILAATNIDLEQAVADGRFRSDLFYRLNVLRLHMPALPDRSTDIPLLAQYFLDEFRLKHSTRARAFSREATRAMRAFDWPGHVRELLNRVQRAAVTAEAELITAAELGLDDIAPAAGGSGALDLARESAERETILGCLRDSGFNISQTARRLKVSRMTVYRLCRKHGLDLDALR</sequence>
<dbReference type="InterPro" id="IPR009057">
    <property type="entry name" value="Homeodomain-like_sf"/>
</dbReference>
<accession>A0A0A0ER64</accession>
<evidence type="ECO:0000256" key="4">
    <source>
        <dbReference type="ARBA" id="ARBA00023163"/>
    </source>
</evidence>
<evidence type="ECO:0000256" key="3">
    <source>
        <dbReference type="ARBA" id="ARBA00023015"/>
    </source>
</evidence>
<dbReference type="InterPro" id="IPR027417">
    <property type="entry name" value="P-loop_NTPase"/>
</dbReference>
<dbReference type="InterPro" id="IPR002197">
    <property type="entry name" value="HTH_Fis"/>
</dbReference>
<proteinExistence type="predicted"/>
<protein>
    <submittedName>
        <fullName evidence="6">Fis family transcriptional regulator</fullName>
    </submittedName>
</protein>
<keyword evidence="1" id="KW-0547">Nucleotide-binding</keyword>
<dbReference type="InterPro" id="IPR003593">
    <property type="entry name" value="AAA+_ATPase"/>
</dbReference>
<dbReference type="SUPFAM" id="SSF52540">
    <property type="entry name" value="P-loop containing nucleoside triphosphate hydrolases"/>
    <property type="match status" value="1"/>
</dbReference>
<dbReference type="RefSeq" id="WP_036191324.1">
    <property type="nucleotide sequence ID" value="NZ_AVPS01000001.1"/>
</dbReference>
<dbReference type="Gene3D" id="1.10.8.60">
    <property type="match status" value="1"/>
</dbReference>
<dbReference type="FunFam" id="3.40.50.300:FF:000006">
    <property type="entry name" value="DNA-binding transcriptional regulator NtrC"/>
    <property type="match status" value="1"/>
</dbReference>
<keyword evidence="4" id="KW-0804">Transcription</keyword>
<dbReference type="AlphaFoldDB" id="A0A0A0ER64"/>
<dbReference type="SUPFAM" id="SSF46689">
    <property type="entry name" value="Homeodomain-like"/>
    <property type="match status" value="1"/>
</dbReference>
<dbReference type="eggNOG" id="COG2204">
    <property type="taxonomic scope" value="Bacteria"/>
</dbReference>
<keyword evidence="3" id="KW-0805">Transcription regulation</keyword>
<feature type="domain" description="Sigma-54 factor interaction" evidence="5">
    <location>
        <begin position="136"/>
        <end position="365"/>
    </location>
</feature>
<dbReference type="CDD" id="cd00009">
    <property type="entry name" value="AAA"/>
    <property type="match status" value="1"/>
</dbReference>
<dbReference type="InterPro" id="IPR025943">
    <property type="entry name" value="Sigma_54_int_dom_ATP-bd_2"/>
</dbReference>
<dbReference type="Pfam" id="PF00158">
    <property type="entry name" value="Sigma54_activat"/>
    <property type="match status" value="1"/>
</dbReference>
<dbReference type="Proteomes" id="UP000030017">
    <property type="component" value="Unassembled WGS sequence"/>
</dbReference>
<dbReference type="STRING" id="1122185.N792_00155"/>
<dbReference type="Pfam" id="PF02954">
    <property type="entry name" value="HTH_8"/>
    <property type="match status" value="1"/>
</dbReference>
<dbReference type="SMART" id="SM00382">
    <property type="entry name" value="AAA"/>
    <property type="match status" value="1"/>
</dbReference>
<dbReference type="Pfam" id="PF25601">
    <property type="entry name" value="AAA_lid_14"/>
    <property type="match status" value="1"/>
</dbReference>
<dbReference type="PROSITE" id="PS50045">
    <property type="entry name" value="SIGMA54_INTERACT_4"/>
    <property type="match status" value="1"/>
</dbReference>
<dbReference type="GO" id="GO:0006355">
    <property type="term" value="P:regulation of DNA-templated transcription"/>
    <property type="evidence" value="ECO:0007669"/>
    <property type="project" value="InterPro"/>
</dbReference>
<dbReference type="InterPro" id="IPR011006">
    <property type="entry name" value="CheY-like_superfamily"/>
</dbReference>
<evidence type="ECO:0000259" key="5">
    <source>
        <dbReference type="PROSITE" id="PS50045"/>
    </source>
</evidence>
<name>A0A0A0ER64_9GAMM</name>
<evidence type="ECO:0000313" key="7">
    <source>
        <dbReference type="Proteomes" id="UP000030017"/>
    </source>
</evidence>
<evidence type="ECO:0000256" key="2">
    <source>
        <dbReference type="ARBA" id="ARBA00022840"/>
    </source>
</evidence>
<gene>
    <name evidence="6" type="ORF">N792_00155</name>
</gene>
<dbReference type="OrthoDB" id="9804019at2"/>
<evidence type="ECO:0000313" key="6">
    <source>
        <dbReference type="EMBL" id="KGM52705.1"/>
    </source>
</evidence>
<dbReference type="GO" id="GO:0043565">
    <property type="term" value="F:sequence-specific DNA binding"/>
    <property type="evidence" value="ECO:0007669"/>
    <property type="project" value="InterPro"/>
</dbReference>
<dbReference type="Gene3D" id="1.10.10.60">
    <property type="entry name" value="Homeodomain-like"/>
    <property type="match status" value="1"/>
</dbReference>
<dbReference type="PANTHER" id="PTHR32071">
    <property type="entry name" value="TRANSCRIPTIONAL REGULATORY PROTEIN"/>
    <property type="match status" value="1"/>
</dbReference>
<dbReference type="Gene3D" id="3.40.50.300">
    <property type="entry name" value="P-loop containing nucleotide triphosphate hydrolases"/>
    <property type="match status" value="1"/>
</dbReference>
<dbReference type="InterPro" id="IPR002078">
    <property type="entry name" value="Sigma_54_int"/>
</dbReference>
<reference evidence="6 7" key="1">
    <citation type="submission" date="2013-08" db="EMBL/GenBank/DDBJ databases">
        <title>Genome sequencing of Lysobacter.</title>
        <authorList>
            <person name="Zhang S."/>
            <person name="Wang G."/>
        </authorList>
    </citation>
    <scope>NUCLEOTIDE SEQUENCE [LARGE SCALE GENOMIC DNA]</scope>
    <source>
        <strain evidence="6 7">Ko07</strain>
    </source>
</reference>